<evidence type="ECO:0000313" key="3">
    <source>
        <dbReference type="Proteomes" id="UP000235828"/>
    </source>
</evidence>
<gene>
    <name evidence="2" type="ORF">VTAP4600_A2272</name>
</gene>
<organism evidence="2 3">
    <name type="scientific">Vibrio tapetis subsp. tapetis</name>
    <dbReference type="NCBI Taxonomy" id="1671868"/>
    <lineage>
        <taxon>Bacteria</taxon>
        <taxon>Pseudomonadati</taxon>
        <taxon>Pseudomonadota</taxon>
        <taxon>Gammaproteobacteria</taxon>
        <taxon>Vibrionales</taxon>
        <taxon>Vibrionaceae</taxon>
        <taxon>Vibrio</taxon>
    </lineage>
</organism>
<keyword evidence="3" id="KW-1185">Reference proteome</keyword>
<dbReference type="EMBL" id="LT960611">
    <property type="protein sequence ID" value="SON50251.1"/>
    <property type="molecule type" value="Genomic_DNA"/>
</dbReference>
<feature type="compositionally biased region" description="Basic and acidic residues" evidence="1">
    <location>
        <begin position="48"/>
        <end position="66"/>
    </location>
</feature>
<evidence type="ECO:0000313" key="2">
    <source>
        <dbReference type="EMBL" id="SON50251.1"/>
    </source>
</evidence>
<sequence>MNLFGKTAKGISFGVVTKNNLNKSTWFFATAKAAVRKINWRIHHGHDSKHQRISDDRAASLKQRIE</sequence>
<dbReference type="Proteomes" id="UP000235828">
    <property type="component" value="Chromosome A"/>
</dbReference>
<evidence type="ECO:0000256" key="1">
    <source>
        <dbReference type="SAM" id="MobiDB-lite"/>
    </source>
</evidence>
<protein>
    <submittedName>
        <fullName evidence="2">Uncharacterized protein</fullName>
    </submittedName>
</protein>
<reference evidence="2 3" key="1">
    <citation type="submission" date="2017-10" db="EMBL/GenBank/DDBJ databases">
        <authorList>
            <person name="Banno H."/>
            <person name="Chua N.-H."/>
        </authorList>
    </citation>
    <scope>NUCLEOTIDE SEQUENCE [LARGE SCALE GENOMIC DNA]</scope>
    <source>
        <strain evidence="2">Vibrio tapetis CECT4600</strain>
    </source>
</reference>
<accession>A0A2N8ZEB7</accession>
<dbReference type="AlphaFoldDB" id="A0A2N8ZEB7"/>
<dbReference type="KEGG" id="vta:A2272"/>
<name>A0A2N8ZEB7_9VIBR</name>
<feature type="region of interest" description="Disordered" evidence="1">
    <location>
        <begin position="45"/>
        <end position="66"/>
    </location>
</feature>
<proteinExistence type="predicted"/>